<organism evidence="2 3">
    <name type="scientific">Fusarium oxysporum f. sp. cepae</name>
    <dbReference type="NCBI Taxonomy" id="396571"/>
    <lineage>
        <taxon>Eukaryota</taxon>
        <taxon>Fungi</taxon>
        <taxon>Dikarya</taxon>
        <taxon>Ascomycota</taxon>
        <taxon>Pezizomycotina</taxon>
        <taxon>Sordariomycetes</taxon>
        <taxon>Hypocreomycetidae</taxon>
        <taxon>Hypocreales</taxon>
        <taxon>Nectriaceae</taxon>
        <taxon>Fusarium</taxon>
        <taxon>Fusarium oxysporum species complex</taxon>
    </lineage>
</organism>
<accession>A0A3L6N0G5</accession>
<gene>
    <name evidence="2" type="ORF">BFJ65_g14838</name>
</gene>
<evidence type="ECO:0000313" key="2">
    <source>
        <dbReference type="EMBL" id="RKK10841.1"/>
    </source>
</evidence>
<evidence type="ECO:0000256" key="1">
    <source>
        <dbReference type="SAM" id="MobiDB-lite"/>
    </source>
</evidence>
<comment type="caution">
    <text evidence="2">The sequence shown here is derived from an EMBL/GenBank/DDBJ whole genome shotgun (WGS) entry which is preliminary data.</text>
</comment>
<reference evidence="2 3" key="1">
    <citation type="journal article" date="2018" name="Sci. Rep.">
        <title>Characterisation of pathogen-specific regions and novel effector candidates in Fusarium oxysporum f. sp. cepae.</title>
        <authorList>
            <person name="Armitage A.D."/>
            <person name="Taylor A."/>
            <person name="Sobczyk M.K."/>
            <person name="Baxter L."/>
            <person name="Greenfield B.P."/>
            <person name="Bates H.J."/>
            <person name="Wilson F."/>
            <person name="Jackson A.C."/>
            <person name="Ott S."/>
            <person name="Harrison R.J."/>
            <person name="Clarkson J.P."/>
        </authorList>
    </citation>
    <scope>NUCLEOTIDE SEQUENCE [LARGE SCALE GENOMIC DNA]</scope>
    <source>
        <strain evidence="2 3">FoC_Fus2</strain>
    </source>
</reference>
<proteinExistence type="predicted"/>
<name>A0A3L6N0G5_FUSOX</name>
<dbReference type="Proteomes" id="UP000270866">
    <property type="component" value="Unassembled WGS sequence"/>
</dbReference>
<dbReference type="EMBL" id="MRCU01000010">
    <property type="protein sequence ID" value="RKK10841.1"/>
    <property type="molecule type" value="Genomic_DNA"/>
</dbReference>
<evidence type="ECO:0000313" key="3">
    <source>
        <dbReference type="Proteomes" id="UP000270866"/>
    </source>
</evidence>
<sequence>MPTQNGGKGKTPPTPGPAPQPSPINGGDTSQDGDVDKILGPGDKGAGFK</sequence>
<dbReference type="AlphaFoldDB" id="A0A3L6N0G5"/>
<feature type="compositionally biased region" description="Pro residues" evidence="1">
    <location>
        <begin position="12"/>
        <end position="22"/>
    </location>
</feature>
<feature type="region of interest" description="Disordered" evidence="1">
    <location>
        <begin position="1"/>
        <end position="49"/>
    </location>
</feature>
<protein>
    <submittedName>
        <fullName evidence="2">Uncharacterized protein</fullName>
    </submittedName>
</protein>